<dbReference type="AlphaFoldDB" id="A0A7J0DH93"/>
<accession>A0A7J0DH93</accession>
<keyword evidence="1" id="KW-0812">Transmembrane</keyword>
<evidence type="ECO:0000313" key="2">
    <source>
        <dbReference type="EMBL" id="GFS35261.1"/>
    </source>
</evidence>
<sequence length="236" mass="25915">MKKAIDGRCCVAFWEDVGHLNALGSSKVVEERAQMAKERERERERERDLLGRVDSVVWIVRVVIPFLIGVASIVYPIGWLDQGCHLAYGQMAHPSWFDKMEVYDAFPEMSPALVNTPSPRLVKPLSNIPPMIPSGGYLDPAPSQGDRGDIGDFVSHVDGYFVGKGKTRLRESRSMKNAMAVPGSHDGGLPLDKCCSQDGDDTAPMGPLSYAKGYADIHKAKLFPDCGSRVVNPRIS</sequence>
<gene>
    <name evidence="2" type="ORF">Acr_00g0038690</name>
</gene>
<feature type="transmembrane region" description="Helical" evidence="1">
    <location>
        <begin position="49"/>
        <end position="75"/>
    </location>
</feature>
<organism evidence="2 3">
    <name type="scientific">Actinidia rufa</name>
    <dbReference type="NCBI Taxonomy" id="165716"/>
    <lineage>
        <taxon>Eukaryota</taxon>
        <taxon>Viridiplantae</taxon>
        <taxon>Streptophyta</taxon>
        <taxon>Embryophyta</taxon>
        <taxon>Tracheophyta</taxon>
        <taxon>Spermatophyta</taxon>
        <taxon>Magnoliopsida</taxon>
        <taxon>eudicotyledons</taxon>
        <taxon>Gunneridae</taxon>
        <taxon>Pentapetalae</taxon>
        <taxon>asterids</taxon>
        <taxon>Ericales</taxon>
        <taxon>Actinidiaceae</taxon>
        <taxon>Actinidia</taxon>
    </lineage>
</organism>
<protein>
    <submittedName>
        <fullName evidence="2">Uncharacterized protein</fullName>
    </submittedName>
</protein>
<name>A0A7J0DH93_9ERIC</name>
<evidence type="ECO:0000256" key="1">
    <source>
        <dbReference type="SAM" id="Phobius"/>
    </source>
</evidence>
<keyword evidence="3" id="KW-1185">Reference proteome</keyword>
<dbReference type="EMBL" id="BJWL01000226">
    <property type="protein sequence ID" value="GFS35261.1"/>
    <property type="molecule type" value="Genomic_DNA"/>
</dbReference>
<reference evidence="3" key="1">
    <citation type="submission" date="2019-07" db="EMBL/GenBank/DDBJ databases">
        <title>De Novo Assembly of kiwifruit Actinidia rufa.</title>
        <authorList>
            <person name="Sugita-Konishi S."/>
            <person name="Sato K."/>
            <person name="Mori E."/>
            <person name="Abe Y."/>
            <person name="Kisaki G."/>
            <person name="Hamano K."/>
            <person name="Suezawa K."/>
            <person name="Otani M."/>
            <person name="Fukuda T."/>
            <person name="Manabe T."/>
            <person name="Gomi K."/>
            <person name="Tabuchi M."/>
            <person name="Akimitsu K."/>
            <person name="Kataoka I."/>
        </authorList>
    </citation>
    <scope>NUCLEOTIDE SEQUENCE [LARGE SCALE GENOMIC DNA]</scope>
    <source>
        <strain evidence="3">cv. Fuchu</strain>
    </source>
</reference>
<keyword evidence="1" id="KW-1133">Transmembrane helix</keyword>
<comment type="caution">
    <text evidence="2">The sequence shown here is derived from an EMBL/GenBank/DDBJ whole genome shotgun (WGS) entry which is preliminary data.</text>
</comment>
<proteinExistence type="predicted"/>
<dbReference type="Proteomes" id="UP000585474">
    <property type="component" value="Unassembled WGS sequence"/>
</dbReference>
<keyword evidence="1" id="KW-0472">Membrane</keyword>
<evidence type="ECO:0000313" key="3">
    <source>
        <dbReference type="Proteomes" id="UP000585474"/>
    </source>
</evidence>